<comment type="caution">
    <text evidence="11">The sequence shown here is derived from an EMBL/GenBank/DDBJ whole genome shotgun (WGS) entry which is preliminary data.</text>
</comment>
<gene>
    <name evidence="11" type="primary">OST3</name>
    <name evidence="11" type="ORF">OC846_004493</name>
</gene>
<accession>A0AAN6JQC9</accession>
<protein>
    <submittedName>
        <fullName evidence="11">Oligosaccharyl transferase subunit ost3/OST6</fullName>
    </submittedName>
</protein>
<evidence type="ECO:0000313" key="11">
    <source>
        <dbReference type="EMBL" id="KAK0548420.1"/>
    </source>
</evidence>
<keyword evidence="6" id="KW-0256">Endoplasmic reticulum</keyword>
<evidence type="ECO:0000256" key="1">
    <source>
        <dbReference type="ARBA" id="ARBA00002791"/>
    </source>
</evidence>
<dbReference type="EMBL" id="JAPDMZ010000136">
    <property type="protein sequence ID" value="KAK0548420.1"/>
    <property type="molecule type" value="Genomic_DNA"/>
</dbReference>
<dbReference type="GO" id="GO:0018279">
    <property type="term" value="P:protein N-linked glycosylation via asparagine"/>
    <property type="evidence" value="ECO:0007669"/>
    <property type="project" value="TreeGrafter"/>
</dbReference>
<reference evidence="11" key="1">
    <citation type="journal article" date="2023" name="PhytoFront">
        <title>Draft Genome Resources of Seven Strains of Tilletia horrida, Causal Agent of Kernel Smut of Rice.</title>
        <authorList>
            <person name="Khanal S."/>
            <person name="Antony Babu S."/>
            <person name="Zhou X.G."/>
        </authorList>
    </citation>
    <scope>NUCLEOTIDE SEQUENCE</scope>
    <source>
        <strain evidence="11">TX6</strain>
    </source>
</reference>
<dbReference type="Gene3D" id="3.40.30.10">
    <property type="entry name" value="Glutaredoxin"/>
    <property type="match status" value="1"/>
</dbReference>
<feature type="transmembrane region" description="Helical" evidence="10">
    <location>
        <begin position="257"/>
        <end position="276"/>
    </location>
</feature>
<dbReference type="InterPro" id="IPR021149">
    <property type="entry name" value="OligosaccharylTrfase_OST3/OST6"/>
</dbReference>
<dbReference type="PANTHER" id="PTHR12692">
    <property type="entry name" value="DOLICHYL-DIPHOSPHOOLIGOSACCHARIDE--PROTEIN GLYCOSYLTRANSFERASE-RELATED"/>
    <property type="match status" value="1"/>
</dbReference>
<feature type="transmembrane region" description="Helical" evidence="10">
    <location>
        <begin position="310"/>
        <end position="330"/>
    </location>
</feature>
<keyword evidence="12" id="KW-1185">Reference proteome</keyword>
<comment type="similarity">
    <text evidence="3">Belongs to the OST3/OST6 family.</text>
</comment>
<evidence type="ECO:0000256" key="7">
    <source>
        <dbReference type="ARBA" id="ARBA00022989"/>
    </source>
</evidence>
<proteinExistence type="inferred from homology"/>
<comment type="function">
    <text evidence="1">Subunit of the oligosaccharyl transferase (OST) complex that catalyzes the initial transfer of a defined glycan (Glc(3)Man(9)GlcNAc(2) in eukaryotes) from the lipid carrier dolichol-pyrophosphate to an asparagine residue within an Asn-X-Ser/Thr consensus motif in nascent polypeptide chains, the first step in protein N-glycosylation. N-glycosylation occurs cotranslationally and the complex associates with the Sec61 complex at the channel-forming translocon complex that mediates protein translocation across the endoplasmic reticulum (ER). All subunits are required for a maximal enzyme activity.</text>
</comment>
<feature type="compositionally biased region" description="Polar residues" evidence="9">
    <location>
        <begin position="1"/>
        <end position="12"/>
    </location>
</feature>
<evidence type="ECO:0000256" key="5">
    <source>
        <dbReference type="ARBA" id="ARBA00022729"/>
    </source>
</evidence>
<dbReference type="AlphaFoldDB" id="A0AAN6JQC9"/>
<dbReference type="InterPro" id="IPR036249">
    <property type="entry name" value="Thioredoxin-like_sf"/>
</dbReference>
<evidence type="ECO:0000256" key="6">
    <source>
        <dbReference type="ARBA" id="ARBA00022824"/>
    </source>
</evidence>
<keyword evidence="5" id="KW-0732">Signal</keyword>
<feature type="transmembrane region" description="Helical" evidence="10">
    <location>
        <begin position="39"/>
        <end position="60"/>
    </location>
</feature>
<feature type="transmembrane region" description="Helical" evidence="10">
    <location>
        <begin position="225"/>
        <end position="250"/>
    </location>
</feature>
<evidence type="ECO:0000256" key="10">
    <source>
        <dbReference type="SAM" id="Phobius"/>
    </source>
</evidence>
<evidence type="ECO:0000256" key="3">
    <source>
        <dbReference type="ARBA" id="ARBA00009561"/>
    </source>
</evidence>
<feature type="transmembrane region" description="Helical" evidence="10">
    <location>
        <begin position="342"/>
        <end position="362"/>
    </location>
</feature>
<keyword evidence="7 10" id="KW-1133">Transmembrane helix</keyword>
<dbReference type="Proteomes" id="UP001176517">
    <property type="component" value="Unassembled WGS sequence"/>
</dbReference>
<evidence type="ECO:0000256" key="4">
    <source>
        <dbReference type="ARBA" id="ARBA00022692"/>
    </source>
</evidence>
<dbReference type="GO" id="GO:0008250">
    <property type="term" value="C:oligosaccharyltransferase complex"/>
    <property type="evidence" value="ECO:0007669"/>
    <property type="project" value="TreeGrafter"/>
</dbReference>
<dbReference type="SUPFAM" id="SSF52833">
    <property type="entry name" value="Thioredoxin-like"/>
    <property type="match status" value="1"/>
</dbReference>
<evidence type="ECO:0000256" key="9">
    <source>
        <dbReference type="SAM" id="MobiDB-lite"/>
    </source>
</evidence>
<dbReference type="Pfam" id="PF04756">
    <property type="entry name" value="OST3_OST6"/>
    <property type="match status" value="1"/>
</dbReference>
<dbReference type="PANTHER" id="PTHR12692:SF0">
    <property type="entry name" value="GH11935P"/>
    <property type="match status" value="1"/>
</dbReference>
<name>A0AAN6JQC9_9BASI</name>
<keyword evidence="4 10" id="KW-0812">Transmembrane</keyword>
<evidence type="ECO:0000256" key="2">
    <source>
        <dbReference type="ARBA" id="ARBA00004477"/>
    </source>
</evidence>
<dbReference type="GO" id="GO:0016740">
    <property type="term" value="F:transferase activity"/>
    <property type="evidence" value="ECO:0007669"/>
    <property type="project" value="UniProtKB-KW"/>
</dbReference>
<feature type="region of interest" description="Disordered" evidence="9">
    <location>
        <begin position="1"/>
        <end position="23"/>
    </location>
</feature>
<evidence type="ECO:0000313" key="12">
    <source>
        <dbReference type="Proteomes" id="UP001176517"/>
    </source>
</evidence>
<comment type="subcellular location">
    <subcellularLocation>
        <location evidence="2">Endoplasmic reticulum membrane</location>
        <topology evidence="2">Multi-pass membrane protein</topology>
    </subcellularLocation>
</comment>
<keyword evidence="11" id="KW-0808">Transferase</keyword>
<keyword evidence="8 10" id="KW-0472">Membrane</keyword>
<organism evidence="11 12">
    <name type="scientific">Tilletia horrida</name>
    <dbReference type="NCBI Taxonomy" id="155126"/>
    <lineage>
        <taxon>Eukaryota</taxon>
        <taxon>Fungi</taxon>
        <taxon>Dikarya</taxon>
        <taxon>Basidiomycota</taxon>
        <taxon>Ustilaginomycotina</taxon>
        <taxon>Exobasidiomycetes</taxon>
        <taxon>Tilletiales</taxon>
        <taxon>Tilletiaceae</taxon>
        <taxon>Tilletia</taxon>
    </lineage>
</organism>
<sequence>MRVQKNESFQQRADQHHCPPGNKIKMVARRHPQRSGSRLNLTCLLVCFIALVHNFASAAVPAPHKLQTSFSSDQARSTYFLAEAAKAPKNVLELNSESYNALIAHPRNYSVHVLLTTTDPGIPCQPCKIFQPEYEATAKAFAKSDARYSHIFAKLEFINGRDVYSRLRLQHAPVLNFHAPTGSDGRGPEGVAYDFQRLGFEAPDLTETLARSLGIPNPYRKPLPWGLIIGSLLGLSIVGGLAAVFAPFVLGFLANRTIWVFISLATIVTMNSGLMWCQIRGAPYMVPTQNGGVKMIADGFSNQFGAESHILSGLYALLAASVVALTIYVPAQGDQGRQRAGVYLWSAIFLGAFSLLISVFRIKNPGYPFRLFL</sequence>
<evidence type="ECO:0000256" key="8">
    <source>
        <dbReference type="ARBA" id="ARBA00023136"/>
    </source>
</evidence>